<dbReference type="Gene3D" id="3.40.50.2020">
    <property type="match status" value="2"/>
</dbReference>
<protein>
    <submittedName>
        <fullName evidence="1">Ribose-phosphate pyrophosphokinase</fullName>
        <ecNumber evidence="1">2.7.6.1</ecNumber>
    </submittedName>
</protein>
<dbReference type="PANTHER" id="PTHR10210">
    <property type="entry name" value="RIBOSE-PHOSPHATE DIPHOSPHOKINASE FAMILY MEMBER"/>
    <property type="match status" value="1"/>
</dbReference>
<dbReference type="InterPro" id="IPR005946">
    <property type="entry name" value="Rib-P_diPkinase"/>
</dbReference>
<proteinExistence type="predicted"/>
<dbReference type="EMBL" id="CYZA01000006">
    <property type="protein sequence ID" value="CUN81612.1"/>
    <property type="molecule type" value="Genomic_DNA"/>
</dbReference>
<keyword evidence="1" id="KW-0418">Kinase</keyword>
<dbReference type="EC" id="2.7.6.1" evidence="1"/>
<reference evidence="1 2" key="1">
    <citation type="submission" date="2015-09" db="EMBL/GenBank/DDBJ databases">
        <authorList>
            <consortium name="Pathogen Informatics"/>
        </authorList>
    </citation>
    <scope>NUCLEOTIDE SEQUENCE [LARGE SCALE GENOMIC DNA]</scope>
    <source>
        <strain evidence="1 2">2789STDY5608838</strain>
    </source>
</reference>
<gene>
    <name evidence="1" type="primary">prs_2</name>
    <name evidence="1" type="ORF">ERS852395_01397</name>
</gene>
<dbReference type="GO" id="GO:0004749">
    <property type="term" value="F:ribose phosphate diphosphokinase activity"/>
    <property type="evidence" value="ECO:0007669"/>
    <property type="project" value="UniProtKB-EC"/>
</dbReference>
<dbReference type="InterPro" id="IPR029057">
    <property type="entry name" value="PRTase-like"/>
</dbReference>
<dbReference type="GO" id="GO:0016301">
    <property type="term" value="F:kinase activity"/>
    <property type="evidence" value="ECO:0007669"/>
    <property type="project" value="UniProtKB-KW"/>
</dbReference>
<dbReference type="CDD" id="cd06223">
    <property type="entry name" value="PRTases_typeI"/>
    <property type="match status" value="1"/>
</dbReference>
<dbReference type="AlphaFoldDB" id="A0A173ZYV1"/>
<dbReference type="PANTHER" id="PTHR10210:SF41">
    <property type="entry name" value="RIBOSE-PHOSPHATE PYROPHOSPHOKINASE 1, CHLOROPLASTIC"/>
    <property type="match status" value="1"/>
</dbReference>
<dbReference type="SUPFAM" id="SSF53271">
    <property type="entry name" value="PRTase-like"/>
    <property type="match status" value="2"/>
</dbReference>
<dbReference type="InterPro" id="IPR000836">
    <property type="entry name" value="PRTase_dom"/>
</dbReference>
<sequence>MIKLNGVEIKLDKYPDGTFLFKNIPPIGGWCRDNIEWFFESMEELTAVEYITRYCWDHRVVPNLYMPYIPDARMDRVKYENELFTLKYFAQTINSLHFGRVEVLDPHSDVSAALFNKVHVESPNRMIEDTVKKIASDNLMMFYPDAGSMKRYSSAVHLPYAFGIKNRDWETGEIKGLDLSGEINQLPGKDILIVDDICSRGGTFYYSAKKLKETGVNKIYLYVTHCENTIYDGELLKSNGLIEKIYTTDTILTNLESPKIELVERFR</sequence>
<dbReference type="GO" id="GO:0000287">
    <property type="term" value="F:magnesium ion binding"/>
    <property type="evidence" value="ECO:0007669"/>
    <property type="project" value="InterPro"/>
</dbReference>
<name>A0A173ZYV1_9FIRM</name>
<evidence type="ECO:0000313" key="2">
    <source>
        <dbReference type="Proteomes" id="UP000095447"/>
    </source>
</evidence>
<dbReference type="GO" id="GO:0005737">
    <property type="term" value="C:cytoplasm"/>
    <property type="evidence" value="ECO:0007669"/>
    <property type="project" value="TreeGrafter"/>
</dbReference>
<evidence type="ECO:0000313" key="1">
    <source>
        <dbReference type="EMBL" id="CUN81612.1"/>
    </source>
</evidence>
<keyword evidence="1" id="KW-0808">Transferase</keyword>
<dbReference type="GO" id="GO:0006015">
    <property type="term" value="P:5-phosphoribose 1-diphosphate biosynthetic process"/>
    <property type="evidence" value="ECO:0007669"/>
    <property type="project" value="TreeGrafter"/>
</dbReference>
<accession>A0A173ZYV1</accession>
<dbReference type="GO" id="GO:0002189">
    <property type="term" value="C:ribose phosphate diphosphokinase complex"/>
    <property type="evidence" value="ECO:0007669"/>
    <property type="project" value="TreeGrafter"/>
</dbReference>
<organism evidence="1 2">
    <name type="scientific">Blautia obeum</name>
    <dbReference type="NCBI Taxonomy" id="40520"/>
    <lineage>
        <taxon>Bacteria</taxon>
        <taxon>Bacillati</taxon>
        <taxon>Bacillota</taxon>
        <taxon>Clostridia</taxon>
        <taxon>Lachnospirales</taxon>
        <taxon>Lachnospiraceae</taxon>
        <taxon>Blautia</taxon>
    </lineage>
</organism>
<dbReference type="RefSeq" id="WP_055053147.1">
    <property type="nucleotide sequence ID" value="NZ_CYZA01000006.1"/>
</dbReference>
<dbReference type="Proteomes" id="UP000095447">
    <property type="component" value="Unassembled WGS sequence"/>
</dbReference>
<dbReference type="GO" id="GO:0006164">
    <property type="term" value="P:purine nucleotide biosynthetic process"/>
    <property type="evidence" value="ECO:0007669"/>
    <property type="project" value="TreeGrafter"/>
</dbReference>